<accession>A0A5N6KL84</accession>
<dbReference type="EMBL" id="VIGI01000001">
    <property type="protein sequence ID" value="KAB8304427.1"/>
    <property type="molecule type" value="Genomic_DNA"/>
</dbReference>
<reference evidence="1 2" key="1">
    <citation type="submission" date="2019-06" db="EMBL/GenBank/DDBJ databases">
        <title>Genome Sequence of the Brown Rot Fungal Pathogen Monilinia laxa.</title>
        <authorList>
            <person name="De Miccolis Angelini R.M."/>
            <person name="Landi L."/>
            <person name="Abate D."/>
            <person name="Pollastro S."/>
            <person name="Romanazzi G."/>
            <person name="Faretra F."/>
        </authorList>
    </citation>
    <scope>NUCLEOTIDE SEQUENCE [LARGE SCALE GENOMIC DNA]</scope>
    <source>
        <strain evidence="1 2">Mlax316</strain>
    </source>
</reference>
<protein>
    <submittedName>
        <fullName evidence="1">Uncharacterized protein</fullName>
    </submittedName>
</protein>
<evidence type="ECO:0000313" key="1">
    <source>
        <dbReference type="EMBL" id="KAB8304427.1"/>
    </source>
</evidence>
<dbReference type="Proteomes" id="UP000326757">
    <property type="component" value="Unassembled WGS sequence"/>
</dbReference>
<comment type="caution">
    <text evidence="1">The sequence shown here is derived from an EMBL/GenBank/DDBJ whole genome shotgun (WGS) entry which is preliminary data.</text>
</comment>
<dbReference type="AlphaFoldDB" id="A0A5N6KL84"/>
<organism evidence="1 2">
    <name type="scientific">Monilinia laxa</name>
    <name type="common">Brown rot fungus</name>
    <name type="synonym">Sclerotinia laxa</name>
    <dbReference type="NCBI Taxonomy" id="61186"/>
    <lineage>
        <taxon>Eukaryota</taxon>
        <taxon>Fungi</taxon>
        <taxon>Dikarya</taxon>
        <taxon>Ascomycota</taxon>
        <taxon>Pezizomycotina</taxon>
        <taxon>Leotiomycetes</taxon>
        <taxon>Helotiales</taxon>
        <taxon>Sclerotiniaceae</taxon>
        <taxon>Monilinia</taxon>
    </lineage>
</organism>
<gene>
    <name evidence="1" type="ORF">EYC80_003827</name>
</gene>
<evidence type="ECO:0000313" key="2">
    <source>
        <dbReference type="Proteomes" id="UP000326757"/>
    </source>
</evidence>
<keyword evidence="2" id="KW-1185">Reference proteome</keyword>
<sequence length="71" mass="8522">MMCTRNFMVFLMSILEPQMRLLGRHHSHGSWKSMYFLLFVTHSFKPKQYIRSRQGHPLVVGIRQHNLSKIH</sequence>
<name>A0A5N6KL84_MONLA</name>
<proteinExistence type="predicted"/>